<dbReference type="Proteomes" id="UP000595564">
    <property type="component" value="Chromosome"/>
</dbReference>
<dbReference type="AlphaFoldDB" id="A0A7R6SXT8"/>
<keyword evidence="5" id="KW-1185">Reference proteome</keyword>
<dbReference type="Pfam" id="PF13464">
    <property type="entry name" value="RodZ_C"/>
    <property type="match status" value="1"/>
</dbReference>
<proteinExistence type="predicted"/>
<evidence type="ECO:0000313" key="4">
    <source>
        <dbReference type="EMBL" id="BBB31846.1"/>
    </source>
</evidence>
<dbReference type="Pfam" id="PF13413">
    <property type="entry name" value="HTH_25"/>
    <property type="match status" value="1"/>
</dbReference>
<keyword evidence="2" id="KW-0812">Transmembrane</keyword>
<dbReference type="GO" id="GO:0003677">
    <property type="term" value="F:DNA binding"/>
    <property type="evidence" value="ECO:0007669"/>
    <property type="project" value="InterPro"/>
</dbReference>
<evidence type="ECO:0000256" key="2">
    <source>
        <dbReference type="SAM" id="Phobius"/>
    </source>
</evidence>
<sequence length="288" mass="32800">MKQIANFLKNFREKKGLLKEDIIAKTTLTKTVINLIEAGEFEKIGAEFYIRSFLKQYCSVIGLTDNETDEIIQKVVNAISKNKVKVNTKEEKKSNKLIVFILLVIFALIVFFVFFRGKKPKLKNIQQTKIVTKTENNSVSETLKKGFKESVNSSNESHSKELKVETPVEKKKNENPKSEANIKEPIANKPVEEKSSKTDIRETKNVKTEAIKNKVNIKFVASCMCWVNISFKGKVVRDFILKENEVYSIDVPKNSTLTVGNASCLKLYFNGRIVELGDEKVVRNILVE</sequence>
<evidence type="ECO:0000313" key="5">
    <source>
        <dbReference type="Proteomes" id="UP000595564"/>
    </source>
</evidence>
<dbReference type="PANTHER" id="PTHR34475:SF1">
    <property type="entry name" value="CYTOSKELETON PROTEIN RODZ"/>
    <property type="match status" value="1"/>
</dbReference>
<dbReference type="PANTHER" id="PTHR34475">
    <property type="match status" value="1"/>
</dbReference>
<feature type="compositionally biased region" description="Basic and acidic residues" evidence="1">
    <location>
        <begin position="157"/>
        <end position="182"/>
    </location>
</feature>
<feature type="transmembrane region" description="Helical" evidence="2">
    <location>
        <begin position="97"/>
        <end position="115"/>
    </location>
</feature>
<dbReference type="InterPro" id="IPR010982">
    <property type="entry name" value="Lambda_DNA-bd_dom_sf"/>
</dbReference>
<reference evidence="4 5" key="1">
    <citation type="journal article" date="2012" name="Extremophiles">
        <title>Thermotomaculum hydrothermale gen. nov., sp. nov., a novel heterotrophic thermophile within the phylum Acidobacteria from a deep-sea hydrothermal vent chimney in the Southern Okinawa Trough.</title>
        <authorList>
            <person name="Izumi H."/>
            <person name="Nunoura T."/>
            <person name="Miyazaki M."/>
            <person name="Mino S."/>
            <person name="Toki T."/>
            <person name="Takai K."/>
            <person name="Sako Y."/>
            <person name="Sawabe T."/>
            <person name="Nakagawa S."/>
        </authorList>
    </citation>
    <scope>NUCLEOTIDE SEQUENCE [LARGE SCALE GENOMIC DNA]</scope>
    <source>
        <strain evidence="4 5">AC55</strain>
    </source>
</reference>
<evidence type="ECO:0000259" key="3">
    <source>
        <dbReference type="Pfam" id="PF13464"/>
    </source>
</evidence>
<keyword evidence="2" id="KW-0472">Membrane</keyword>
<dbReference type="EMBL" id="AP017470">
    <property type="protein sequence ID" value="BBB31846.1"/>
    <property type="molecule type" value="Genomic_DNA"/>
</dbReference>
<feature type="compositionally biased region" description="Basic and acidic residues" evidence="1">
    <location>
        <begin position="190"/>
        <end position="200"/>
    </location>
</feature>
<keyword evidence="2" id="KW-1133">Transmembrane helix</keyword>
<accession>A0A7R6SXT8</accession>
<dbReference type="Gene3D" id="1.10.260.40">
    <property type="entry name" value="lambda repressor-like DNA-binding domains"/>
    <property type="match status" value="1"/>
</dbReference>
<name>A0A7R6SXT8_9BACT</name>
<dbReference type="KEGG" id="thyd:TTHT_0222"/>
<feature type="domain" description="Cytoskeleton protein RodZ-like C-terminal" evidence="3">
    <location>
        <begin position="219"/>
        <end position="278"/>
    </location>
</feature>
<organism evidence="4 5">
    <name type="scientific">Thermotomaculum hydrothermale</name>
    <dbReference type="NCBI Taxonomy" id="981385"/>
    <lineage>
        <taxon>Bacteria</taxon>
        <taxon>Pseudomonadati</taxon>
        <taxon>Acidobacteriota</taxon>
        <taxon>Holophagae</taxon>
        <taxon>Thermotomaculales</taxon>
        <taxon>Thermotomaculaceae</taxon>
        <taxon>Thermotomaculum</taxon>
    </lineage>
</organism>
<evidence type="ECO:0000256" key="1">
    <source>
        <dbReference type="SAM" id="MobiDB-lite"/>
    </source>
</evidence>
<dbReference type="RefSeq" id="WP_201328180.1">
    <property type="nucleotide sequence ID" value="NZ_AP017470.1"/>
</dbReference>
<protein>
    <submittedName>
        <fullName evidence="4">Cytoskeleton protein RodZ</fullName>
    </submittedName>
</protein>
<dbReference type="InterPro" id="IPR025194">
    <property type="entry name" value="RodZ-like_C"/>
</dbReference>
<gene>
    <name evidence="4" type="primary">rodZ</name>
    <name evidence="4" type="ORF">TTHT_0222</name>
</gene>
<feature type="region of interest" description="Disordered" evidence="1">
    <location>
        <begin position="147"/>
        <end position="200"/>
    </location>
</feature>
<dbReference type="InterPro" id="IPR050400">
    <property type="entry name" value="Bact_Cytoskel_RodZ"/>
</dbReference>